<dbReference type="PRINTS" id="PR00421">
    <property type="entry name" value="THIOREDOXIN"/>
</dbReference>
<dbReference type="STRING" id="1817893.AUJ66_08395"/>
<keyword evidence="2" id="KW-0813">Transport</keyword>
<dbReference type="CDD" id="cd02956">
    <property type="entry name" value="ybbN"/>
    <property type="match status" value="1"/>
</dbReference>
<dbReference type="FunFam" id="3.40.30.10:FF:000001">
    <property type="entry name" value="Thioredoxin"/>
    <property type="match status" value="1"/>
</dbReference>
<evidence type="ECO:0000256" key="6">
    <source>
        <dbReference type="NCBIfam" id="TIGR01068"/>
    </source>
</evidence>
<evidence type="ECO:0000313" key="12">
    <source>
        <dbReference type="Proteomes" id="UP000182278"/>
    </source>
</evidence>
<dbReference type="GO" id="GO:0015035">
    <property type="term" value="F:protein-disulfide reductase activity"/>
    <property type="evidence" value="ECO:0007669"/>
    <property type="project" value="UniProtKB-UniRule"/>
</dbReference>
<evidence type="ECO:0000256" key="5">
    <source>
        <dbReference type="ARBA" id="ARBA00023284"/>
    </source>
</evidence>
<dbReference type="PANTHER" id="PTHR45663:SF11">
    <property type="entry name" value="GEO12009P1"/>
    <property type="match status" value="1"/>
</dbReference>
<sequence>MVEVNGENFQKEVLEKSKEKPVLVDFWAEWCAPCIMLSPTLEKLEKKYKEKFILAKVNVDENQALASQYRIMSIPNVKLFKEGEMVDEFVGVLPEKEIVNFLERNGCVSIVLP</sequence>
<dbReference type="NCBIfam" id="TIGR01068">
    <property type="entry name" value="thioredoxin"/>
    <property type="match status" value="1"/>
</dbReference>
<feature type="site" description="Contributes to redox potential value" evidence="8">
    <location>
        <position position="33"/>
    </location>
</feature>
<evidence type="ECO:0000256" key="9">
    <source>
        <dbReference type="PIRSR" id="PIRSR000077-4"/>
    </source>
</evidence>
<feature type="active site" description="Nucleophile" evidence="8">
    <location>
        <position position="31"/>
    </location>
</feature>
<feature type="domain" description="Thioredoxin" evidence="10">
    <location>
        <begin position="1"/>
        <end position="107"/>
    </location>
</feature>
<protein>
    <recommendedName>
        <fullName evidence="6 7">Thioredoxin</fullName>
    </recommendedName>
</protein>
<organism evidence="11 12">
    <name type="scientific">Candidatus Desantisbacteria bacterium CG1_02_38_46</name>
    <dbReference type="NCBI Taxonomy" id="1817893"/>
    <lineage>
        <taxon>Bacteria</taxon>
        <taxon>Candidatus Desantisiibacteriota</taxon>
    </lineage>
</organism>
<reference evidence="11 12" key="1">
    <citation type="journal article" date="2016" name="Environ. Microbiol.">
        <title>Genomic resolution of a cold subsurface aquifer community provides metabolic insights for novel microbes adapted to high CO concentrations.</title>
        <authorList>
            <person name="Probst A.J."/>
            <person name="Castelle C.J."/>
            <person name="Singh A."/>
            <person name="Brown C.T."/>
            <person name="Anantharaman K."/>
            <person name="Sharon I."/>
            <person name="Hug L.A."/>
            <person name="Burstein D."/>
            <person name="Emerson J.B."/>
            <person name="Thomas B.C."/>
            <person name="Banfield J.F."/>
        </authorList>
    </citation>
    <scope>NUCLEOTIDE SEQUENCE [LARGE SCALE GENOMIC DNA]</scope>
    <source>
        <strain evidence="11">CG1_02_38_46</strain>
    </source>
</reference>
<keyword evidence="5 9" id="KW-0676">Redox-active center</keyword>
<dbReference type="GO" id="GO:0005737">
    <property type="term" value="C:cytoplasm"/>
    <property type="evidence" value="ECO:0007669"/>
    <property type="project" value="TreeGrafter"/>
</dbReference>
<dbReference type="InterPro" id="IPR036249">
    <property type="entry name" value="Thioredoxin-like_sf"/>
</dbReference>
<feature type="active site" description="Nucleophile" evidence="8">
    <location>
        <position position="34"/>
    </location>
</feature>
<keyword evidence="4 9" id="KW-1015">Disulfide bond</keyword>
<evidence type="ECO:0000259" key="10">
    <source>
        <dbReference type="PROSITE" id="PS51352"/>
    </source>
</evidence>
<evidence type="ECO:0000256" key="4">
    <source>
        <dbReference type="ARBA" id="ARBA00023157"/>
    </source>
</evidence>
<name>A0A1J4SAU2_9BACT</name>
<dbReference type="InterPro" id="IPR013766">
    <property type="entry name" value="Thioredoxin_domain"/>
</dbReference>
<accession>A0A1J4SAU2</accession>
<evidence type="ECO:0000256" key="2">
    <source>
        <dbReference type="ARBA" id="ARBA00022448"/>
    </source>
</evidence>
<gene>
    <name evidence="11" type="ORF">AUJ66_08395</name>
</gene>
<comment type="similarity">
    <text evidence="1 7">Belongs to the thioredoxin family.</text>
</comment>
<comment type="caution">
    <text evidence="11">The sequence shown here is derived from an EMBL/GenBank/DDBJ whole genome shotgun (WGS) entry which is preliminary data.</text>
</comment>
<evidence type="ECO:0000256" key="1">
    <source>
        <dbReference type="ARBA" id="ARBA00008987"/>
    </source>
</evidence>
<proteinExistence type="inferred from homology"/>
<dbReference type="Gene3D" id="3.40.30.10">
    <property type="entry name" value="Glutaredoxin"/>
    <property type="match status" value="1"/>
</dbReference>
<evidence type="ECO:0000256" key="8">
    <source>
        <dbReference type="PIRSR" id="PIRSR000077-1"/>
    </source>
</evidence>
<feature type="site" description="Contributes to redox potential value" evidence="8">
    <location>
        <position position="32"/>
    </location>
</feature>
<evidence type="ECO:0000256" key="7">
    <source>
        <dbReference type="PIRNR" id="PIRNR000077"/>
    </source>
</evidence>
<feature type="disulfide bond" description="Redox-active" evidence="9">
    <location>
        <begin position="31"/>
        <end position="34"/>
    </location>
</feature>
<dbReference type="PANTHER" id="PTHR45663">
    <property type="entry name" value="GEO12009P1"/>
    <property type="match status" value="1"/>
</dbReference>
<dbReference type="AlphaFoldDB" id="A0A1J4SAU2"/>
<dbReference type="Proteomes" id="UP000182278">
    <property type="component" value="Unassembled WGS sequence"/>
</dbReference>
<dbReference type="SUPFAM" id="SSF52833">
    <property type="entry name" value="Thioredoxin-like"/>
    <property type="match status" value="1"/>
</dbReference>
<keyword evidence="3" id="KW-0249">Electron transport</keyword>
<dbReference type="InterPro" id="IPR005746">
    <property type="entry name" value="Thioredoxin"/>
</dbReference>
<evidence type="ECO:0000313" key="11">
    <source>
        <dbReference type="EMBL" id="OIN95772.1"/>
    </source>
</evidence>
<feature type="site" description="Deprotonates C-terminal active site Cys" evidence="8">
    <location>
        <position position="25"/>
    </location>
</feature>
<evidence type="ECO:0000256" key="3">
    <source>
        <dbReference type="ARBA" id="ARBA00022982"/>
    </source>
</evidence>
<dbReference type="PROSITE" id="PS51352">
    <property type="entry name" value="THIOREDOXIN_2"/>
    <property type="match status" value="1"/>
</dbReference>
<dbReference type="PIRSF" id="PIRSF000077">
    <property type="entry name" value="Thioredoxin"/>
    <property type="match status" value="1"/>
</dbReference>
<dbReference type="EMBL" id="MNUO01000128">
    <property type="protein sequence ID" value="OIN95772.1"/>
    <property type="molecule type" value="Genomic_DNA"/>
</dbReference>
<dbReference type="Pfam" id="PF00085">
    <property type="entry name" value="Thioredoxin"/>
    <property type="match status" value="1"/>
</dbReference>